<feature type="DNA-binding region" description="H-T-H motif" evidence="5">
    <location>
        <begin position="36"/>
        <end position="55"/>
    </location>
</feature>
<accession>A0A0K9FDE3</accession>
<dbReference type="GO" id="GO:0003677">
    <property type="term" value="F:DNA binding"/>
    <property type="evidence" value="ECO:0007669"/>
    <property type="project" value="UniProtKB-UniRule"/>
</dbReference>
<evidence type="ECO:0000256" key="2">
    <source>
        <dbReference type="ARBA" id="ARBA00023015"/>
    </source>
</evidence>
<dbReference type="InterPro" id="IPR001647">
    <property type="entry name" value="HTH_TetR"/>
</dbReference>
<dbReference type="AlphaFoldDB" id="A0A0K9FDE3"/>
<keyword evidence="4" id="KW-0804">Transcription</keyword>
<keyword evidence="1" id="KW-0678">Repressor</keyword>
<dbReference type="InterPro" id="IPR050624">
    <property type="entry name" value="HTH-type_Tx_Regulator"/>
</dbReference>
<dbReference type="PROSITE" id="PS50977">
    <property type="entry name" value="HTH_TETR_2"/>
    <property type="match status" value="1"/>
</dbReference>
<evidence type="ECO:0000256" key="1">
    <source>
        <dbReference type="ARBA" id="ARBA00022491"/>
    </source>
</evidence>
<evidence type="ECO:0000313" key="7">
    <source>
        <dbReference type="EMBL" id="KMY32243.1"/>
    </source>
</evidence>
<evidence type="ECO:0000259" key="6">
    <source>
        <dbReference type="PROSITE" id="PS50977"/>
    </source>
</evidence>
<reference evidence="8" key="1">
    <citation type="submission" date="2015-07" db="EMBL/GenBank/DDBJ databases">
        <authorList>
            <consortium name="Consortium for Microbial Forensics and Genomics (microFORGE)"/>
            <person name="Knight B.M."/>
            <person name="Roberts D.P."/>
            <person name="Lin D."/>
            <person name="Hari K."/>
            <person name="Fletcher J."/>
            <person name="Melcher U."/>
            <person name="Blagden T."/>
            <person name="Winegar R.A."/>
        </authorList>
    </citation>
    <scope>NUCLEOTIDE SEQUENCE [LARGE SCALE GENOMIC DNA]</scope>
    <source>
        <strain evidence="8">DSM 23493</strain>
    </source>
</reference>
<dbReference type="Pfam" id="PF08361">
    <property type="entry name" value="TetR_C_2"/>
    <property type="match status" value="1"/>
</dbReference>
<keyword evidence="2" id="KW-0805">Transcription regulation</keyword>
<comment type="caution">
    <text evidence="7">The sequence shown here is derived from an EMBL/GenBank/DDBJ whole genome shotgun (WGS) entry which is preliminary data.</text>
</comment>
<name>A0A0K9FDE3_9BACI</name>
<dbReference type="PRINTS" id="PR00455">
    <property type="entry name" value="HTHTETR"/>
</dbReference>
<organism evidence="7 8">
    <name type="scientific">Lysinibacillus xylanilyticus</name>
    <dbReference type="NCBI Taxonomy" id="582475"/>
    <lineage>
        <taxon>Bacteria</taxon>
        <taxon>Bacillati</taxon>
        <taxon>Bacillota</taxon>
        <taxon>Bacilli</taxon>
        <taxon>Bacillales</taxon>
        <taxon>Bacillaceae</taxon>
        <taxon>Lysinibacillus</taxon>
    </lineage>
</organism>
<dbReference type="PANTHER" id="PTHR43479">
    <property type="entry name" value="ACREF/ENVCD OPERON REPRESSOR-RELATED"/>
    <property type="match status" value="1"/>
</dbReference>
<dbReference type="InterPro" id="IPR036271">
    <property type="entry name" value="Tet_transcr_reg_TetR-rel_C_sf"/>
</dbReference>
<dbReference type="Proteomes" id="UP000037326">
    <property type="component" value="Unassembled WGS sequence"/>
</dbReference>
<protein>
    <recommendedName>
        <fullName evidence="6">HTH tetR-type domain-containing protein</fullName>
    </recommendedName>
</protein>
<dbReference type="EMBL" id="LFXJ01000005">
    <property type="protein sequence ID" value="KMY32243.1"/>
    <property type="molecule type" value="Genomic_DNA"/>
</dbReference>
<dbReference type="InterPro" id="IPR013572">
    <property type="entry name" value="Tscrpt_reg_MAATS_C"/>
</dbReference>
<gene>
    <name evidence="7" type="ORF">ACZ11_08840</name>
</gene>
<evidence type="ECO:0000313" key="8">
    <source>
        <dbReference type="Proteomes" id="UP000037326"/>
    </source>
</evidence>
<dbReference type="PROSITE" id="PS01081">
    <property type="entry name" value="HTH_TETR_1"/>
    <property type="match status" value="1"/>
</dbReference>
<evidence type="ECO:0000256" key="3">
    <source>
        <dbReference type="ARBA" id="ARBA00023125"/>
    </source>
</evidence>
<evidence type="ECO:0000256" key="4">
    <source>
        <dbReference type="ARBA" id="ARBA00023163"/>
    </source>
</evidence>
<feature type="domain" description="HTH tetR-type" evidence="6">
    <location>
        <begin position="13"/>
        <end position="73"/>
    </location>
</feature>
<dbReference type="InterPro" id="IPR009057">
    <property type="entry name" value="Homeodomain-like_sf"/>
</dbReference>
<keyword evidence="3 5" id="KW-0238">DNA-binding</keyword>
<dbReference type="PANTHER" id="PTHR43479:SF11">
    <property type="entry name" value="ACREF_ENVCD OPERON REPRESSOR-RELATED"/>
    <property type="match status" value="1"/>
</dbReference>
<dbReference type="Gene3D" id="1.10.357.10">
    <property type="entry name" value="Tetracycline Repressor, domain 2"/>
    <property type="match status" value="1"/>
</dbReference>
<sequence>MQRMKKTRKEQAQETKKHIYLTALKLFETKGFDQVSVDEIVQKSKSSKGAFYGHFSSKYDIFLEKFKEIDHFYEEFTTTLPTNISFKEKVISLIDAQMKYLKDDLGMDLMRSVYKSGLIENEENFFTNFERELYKILHSFIQKAIKDGELTVQINVQQTVIYISRCMRGSLYDWLVFGKDFDLLQESKGFIEIFLDGLLTKENQIKNK</sequence>
<dbReference type="InterPro" id="IPR023772">
    <property type="entry name" value="DNA-bd_HTH_TetR-type_CS"/>
</dbReference>
<proteinExistence type="predicted"/>
<dbReference type="PATRIC" id="fig|582475.4.peg.1318"/>
<dbReference type="SUPFAM" id="SSF46689">
    <property type="entry name" value="Homeodomain-like"/>
    <property type="match status" value="1"/>
</dbReference>
<evidence type="ECO:0000256" key="5">
    <source>
        <dbReference type="PROSITE-ProRule" id="PRU00335"/>
    </source>
</evidence>
<dbReference type="Pfam" id="PF00440">
    <property type="entry name" value="TetR_N"/>
    <property type="match status" value="1"/>
</dbReference>
<dbReference type="SUPFAM" id="SSF48498">
    <property type="entry name" value="Tetracyclin repressor-like, C-terminal domain"/>
    <property type="match status" value="1"/>
</dbReference>